<organism evidence="1 2">
    <name type="scientific">Leucogyrophana mollusca</name>
    <dbReference type="NCBI Taxonomy" id="85980"/>
    <lineage>
        <taxon>Eukaryota</taxon>
        <taxon>Fungi</taxon>
        <taxon>Dikarya</taxon>
        <taxon>Basidiomycota</taxon>
        <taxon>Agaricomycotina</taxon>
        <taxon>Agaricomycetes</taxon>
        <taxon>Agaricomycetidae</taxon>
        <taxon>Boletales</taxon>
        <taxon>Boletales incertae sedis</taxon>
        <taxon>Leucogyrophana</taxon>
    </lineage>
</organism>
<sequence length="790" mass="87139">MPQKPGLGVAAFLQDIASLPKGPGVCLDDALQRALAYEANLRQIFAVDRTSDHTRDLRVGLVDLFEAPVEARTTRARVVKDGEDLSAKYVMPVPSEHRRAEGAPATVSDLNEFKKNWSVFSENSLSQLSDWSNVVAAGGSVLACVAPLPDHAKESKRETRKYYHASDAYAASDVDLFLYGMTPAEAEKKIQTIYEAVRDSVPWEVTCVRTKHTVSIHSQYPYRTIQIVLRLYHSPAEVLAGFDVDAPCCAFDGERVWASPRAVVAMMRQCNTVDVTRRSPSYEARLAKYAARDFEVYVPTLRRSDIDPNIFERLPMQISGLARLLVLEQINSQEKHMGYLDSRRELRGRPKSGKYPGSQRRSRRQYKGDLKADASLIGLEQSSYEVRASHIPYGPGWHAQRIEKLVYNNDLKMNSSKNINNADRRLHRHPAFFGTGKECLEDCCEYCPEPMNDEEKALRATEDEVHVRGRISFIQENPGRQSISGSFNPINTGEWSEQTYITQSMRLLTAIVSRDIETVSRMMQEGANVNDRDHAGRTPLHVAIIAKSFDVACTLIDAGALIATRLADGRTALHLAAQAGDAAVVQKLLERSAYNLEAKRDKPGAPNPTSAGSDDDGWSDVDSSDSPTLKSTSGLFADAIDLGSDLNNKISSPDVLDLNSPDGDLAFTPLHYAITSGSPVVVKVLLDAGANPRLNINSGDSDSSPRASLPLTMTKFVVDESVASEIARILLQAGASSLALEPYSKCTVFEDIVREGKVRLVSSLLQFDPNAKRAILFPLSSVNHPFRFQE</sequence>
<evidence type="ECO:0000313" key="1">
    <source>
        <dbReference type="EMBL" id="KAH7918157.1"/>
    </source>
</evidence>
<comment type="caution">
    <text evidence="1">The sequence shown here is derived from an EMBL/GenBank/DDBJ whole genome shotgun (WGS) entry which is preliminary data.</text>
</comment>
<gene>
    <name evidence="1" type="ORF">BV22DRAFT_1200081</name>
</gene>
<keyword evidence="2" id="KW-1185">Reference proteome</keyword>
<accession>A0ACB8AXQ9</accession>
<protein>
    <submittedName>
        <fullName evidence="1">Uncharacterized protein</fullName>
    </submittedName>
</protein>
<dbReference type="Proteomes" id="UP000790709">
    <property type="component" value="Unassembled WGS sequence"/>
</dbReference>
<dbReference type="EMBL" id="MU266841">
    <property type="protein sequence ID" value="KAH7918157.1"/>
    <property type="molecule type" value="Genomic_DNA"/>
</dbReference>
<evidence type="ECO:0000313" key="2">
    <source>
        <dbReference type="Proteomes" id="UP000790709"/>
    </source>
</evidence>
<proteinExistence type="predicted"/>
<name>A0ACB8AXQ9_9AGAM</name>
<reference evidence="1" key="1">
    <citation type="journal article" date="2021" name="New Phytol.">
        <title>Evolutionary innovations through gain and loss of genes in the ectomycorrhizal Boletales.</title>
        <authorList>
            <person name="Wu G."/>
            <person name="Miyauchi S."/>
            <person name="Morin E."/>
            <person name="Kuo A."/>
            <person name="Drula E."/>
            <person name="Varga T."/>
            <person name="Kohler A."/>
            <person name="Feng B."/>
            <person name="Cao Y."/>
            <person name="Lipzen A."/>
            <person name="Daum C."/>
            <person name="Hundley H."/>
            <person name="Pangilinan J."/>
            <person name="Johnson J."/>
            <person name="Barry K."/>
            <person name="LaButti K."/>
            <person name="Ng V."/>
            <person name="Ahrendt S."/>
            <person name="Min B."/>
            <person name="Choi I.G."/>
            <person name="Park H."/>
            <person name="Plett J.M."/>
            <person name="Magnuson J."/>
            <person name="Spatafora J.W."/>
            <person name="Nagy L.G."/>
            <person name="Henrissat B."/>
            <person name="Grigoriev I.V."/>
            <person name="Yang Z.L."/>
            <person name="Xu J."/>
            <person name="Martin F.M."/>
        </authorList>
    </citation>
    <scope>NUCLEOTIDE SEQUENCE</scope>
    <source>
        <strain evidence="1">KUC20120723A-06</strain>
    </source>
</reference>